<dbReference type="PANTHER" id="PTHR23028">
    <property type="entry name" value="ACETYLTRANSFERASE"/>
    <property type="match status" value="1"/>
</dbReference>
<dbReference type="OrthoDB" id="3404679at2"/>
<feature type="transmembrane region" description="Helical" evidence="1">
    <location>
        <begin position="368"/>
        <end position="387"/>
    </location>
</feature>
<dbReference type="GO" id="GO:0016747">
    <property type="term" value="F:acyltransferase activity, transferring groups other than amino-acyl groups"/>
    <property type="evidence" value="ECO:0007669"/>
    <property type="project" value="InterPro"/>
</dbReference>
<dbReference type="Pfam" id="PF01757">
    <property type="entry name" value="Acyl_transf_3"/>
    <property type="match status" value="1"/>
</dbReference>
<keyword evidence="4" id="KW-0378">Hydrolase</keyword>
<feature type="domain" description="Acyltransferase 3" evidence="2">
    <location>
        <begin position="8"/>
        <end position="344"/>
    </location>
</feature>
<feature type="domain" description="SGNH" evidence="3">
    <location>
        <begin position="457"/>
        <end position="687"/>
    </location>
</feature>
<evidence type="ECO:0000256" key="1">
    <source>
        <dbReference type="SAM" id="Phobius"/>
    </source>
</evidence>
<keyword evidence="4" id="KW-0012">Acyltransferase</keyword>
<gene>
    <name evidence="4" type="ORF">SAMN05192576_3233</name>
</gene>
<dbReference type="EMBL" id="FNIC01000005">
    <property type="protein sequence ID" value="SDO01113.1"/>
    <property type="molecule type" value="Genomic_DNA"/>
</dbReference>
<evidence type="ECO:0000259" key="2">
    <source>
        <dbReference type="Pfam" id="PF01757"/>
    </source>
</evidence>
<protein>
    <submittedName>
        <fullName evidence="4">Peptidoglycan/LPS O-acetylase OafA/YrhL, contains acyltransferase and SGNH-hydrolase domains</fullName>
    </submittedName>
</protein>
<dbReference type="STRING" id="1005944.SAMN05192576_3233"/>
<dbReference type="InterPro" id="IPR050879">
    <property type="entry name" value="Acyltransferase_3"/>
</dbReference>
<dbReference type="PANTHER" id="PTHR23028:SF53">
    <property type="entry name" value="ACYL_TRANSF_3 DOMAIN-CONTAINING PROTEIN"/>
    <property type="match status" value="1"/>
</dbReference>
<keyword evidence="1" id="KW-0812">Transmembrane</keyword>
<evidence type="ECO:0000313" key="5">
    <source>
        <dbReference type="Proteomes" id="UP000199004"/>
    </source>
</evidence>
<feature type="transmembrane region" description="Helical" evidence="1">
    <location>
        <begin position="177"/>
        <end position="198"/>
    </location>
</feature>
<dbReference type="Proteomes" id="UP000199004">
    <property type="component" value="Unassembled WGS sequence"/>
</dbReference>
<name>A0A1H0G2K1_9ACTN</name>
<dbReference type="Pfam" id="PF19040">
    <property type="entry name" value="SGNH"/>
    <property type="match status" value="1"/>
</dbReference>
<dbReference type="InterPro" id="IPR002656">
    <property type="entry name" value="Acyl_transf_3_dom"/>
</dbReference>
<dbReference type="GO" id="GO:0016020">
    <property type="term" value="C:membrane"/>
    <property type="evidence" value="ECO:0007669"/>
    <property type="project" value="TreeGrafter"/>
</dbReference>
<feature type="transmembrane region" description="Helical" evidence="1">
    <location>
        <begin position="236"/>
        <end position="255"/>
    </location>
</feature>
<keyword evidence="1" id="KW-1133">Transmembrane helix</keyword>
<organism evidence="4 5">
    <name type="scientific">Nocardioides szechwanensis</name>
    <dbReference type="NCBI Taxonomy" id="1005944"/>
    <lineage>
        <taxon>Bacteria</taxon>
        <taxon>Bacillati</taxon>
        <taxon>Actinomycetota</taxon>
        <taxon>Actinomycetes</taxon>
        <taxon>Propionibacteriales</taxon>
        <taxon>Nocardioidaceae</taxon>
        <taxon>Nocardioides</taxon>
    </lineage>
</organism>
<feature type="transmembrane region" description="Helical" evidence="1">
    <location>
        <begin position="210"/>
        <end position="229"/>
    </location>
</feature>
<keyword evidence="5" id="KW-1185">Reference proteome</keyword>
<evidence type="ECO:0000313" key="4">
    <source>
        <dbReference type="EMBL" id="SDO01113.1"/>
    </source>
</evidence>
<dbReference type="AlphaFoldDB" id="A0A1H0G2K1"/>
<keyword evidence="1" id="KW-0472">Membrane</keyword>
<feature type="transmembrane region" description="Helical" evidence="1">
    <location>
        <begin position="12"/>
        <end position="31"/>
    </location>
</feature>
<feature type="transmembrane region" description="Helical" evidence="1">
    <location>
        <begin position="146"/>
        <end position="165"/>
    </location>
</feature>
<proteinExistence type="predicted"/>
<feature type="transmembrane region" description="Helical" evidence="1">
    <location>
        <begin position="74"/>
        <end position="93"/>
    </location>
</feature>
<dbReference type="GO" id="GO:0009103">
    <property type="term" value="P:lipopolysaccharide biosynthetic process"/>
    <property type="evidence" value="ECO:0007669"/>
    <property type="project" value="TreeGrafter"/>
</dbReference>
<accession>A0A1H0G2K1</accession>
<feature type="transmembrane region" description="Helical" evidence="1">
    <location>
        <begin position="327"/>
        <end position="348"/>
    </location>
</feature>
<keyword evidence="4" id="KW-0808">Transferase</keyword>
<reference evidence="4 5" key="1">
    <citation type="submission" date="2016-10" db="EMBL/GenBank/DDBJ databases">
        <authorList>
            <person name="de Groot N.N."/>
        </authorList>
    </citation>
    <scope>NUCLEOTIDE SEQUENCE [LARGE SCALE GENOMIC DNA]</scope>
    <source>
        <strain evidence="4 5">CGMCC 1.11147</strain>
    </source>
</reference>
<evidence type="ECO:0000259" key="3">
    <source>
        <dbReference type="Pfam" id="PF19040"/>
    </source>
</evidence>
<feature type="transmembrane region" description="Helical" evidence="1">
    <location>
        <begin position="37"/>
        <end position="53"/>
    </location>
</feature>
<dbReference type="RefSeq" id="WP_091025827.1">
    <property type="nucleotide sequence ID" value="NZ_BKAE01000017.1"/>
</dbReference>
<sequence length="709" mass="75096">MATGKRGDIQGLRAVAVLTVVAAHAGVPFLAGGFVGVDVFFVISGFLISRLLFREVAGSGRVSLTSFWTRRARRILPAATLVTVVTVVVSLLWTSLIDARQVVEDAVWSTLFAANVHFAEQDTSYFSTGTSPLQHYWSLAVEEQFYVVWPVLLLVCVGVTRLVVGPRPGQPRLPRRAVLWMLLVVTGGSFAWSLWLGATQPGSAYFSTPMRAWELGAGALTALVAAAVTRLLTRRALTLLAAAGLAMVGLSCLLLDPGTSLPGYAVPPVLGSVLVLLAGSGRHEAATMVLLDNAPMRVLGDWSYSIYLWHWPALVLGERVLARELRAWETALVVAAVLVVSGLTFRFVETPFRTGRPAPGARLPRSLVLYPASVTLVAATCLVGWHWTEVRGGERGDNPAITVAAAVAGPVTLTPDDAAVALVEASVDAARAGVAVPSDLTPDLLELRESVADVGECAYADDVRTLCPRGSGAAGRTLVVIGDSHARAWIPAFDRIIADAGWRAFYLVKPQCGAAHVLVAPVHEDRPFTECRDFQDWVVSQVGDLHPDLVVVSSAAPANGVYDGSERRESVPDVSALLSTGYADLFATLQQDAGRVVLLRDVPTSPRDPGTCLSRGEPDLGDCLFSPVERSETLAQVAVDSALASGAEVVDPTPWLCDDGDCPVVVGGTLTYRDSEHLTTEYAAALAGPLGDALGVTSSTRSHARALPS</sequence>
<dbReference type="GO" id="GO:0016787">
    <property type="term" value="F:hydrolase activity"/>
    <property type="evidence" value="ECO:0007669"/>
    <property type="project" value="UniProtKB-KW"/>
</dbReference>
<dbReference type="InterPro" id="IPR043968">
    <property type="entry name" value="SGNH"/>
</dbReference>